<dbReference type="GeneID" id="6196999"/>
<name>B2AAK7_PODAN</name>
<reference evidence="1" key="2">
    <citation type="submission" date="2008-07" db="EMBL/GenBank/DDBJ databases">
        <authorList>
            <person name="Genoscope - CEA"/>
        </authorList>
    </citation>
    <scope>NUCLEOTIDE SEQUENCE</scope>
    <source>
        <strain evidence="1">S mat+</strain>
    </source>
</reference>
<evidence type="ECO:0000313" key="2">
    <source>
        <dbReference type="EMBL" id="CDP22760.1"/>
    </source>
</evidence>
<reference evidence="3" key="3">
    <citation type="journal article" date="2014" name="Genetics">
        <title>Maintaining two mating types: Structure of the mating type locus and its role in heterokaryosis in Podospora anserina.</title>
        <authorList>
            <person name="Grognet P."/>
            <person name="Bidard F."/>
            <person name="Kuchly C."/>
            <person name="Tong L.C.H."/>
            <person name="Coppin E."/>
            <person name="Benkhali J.A."/>
            <person name="Couloux A."/>
            <person name="Wincker P."/>
            <person name="Debuchy R."/>
            <person name="Silar P."/>
        </authorList>
    </citation>
    <scope>GENOME REANNOTATION</scope>
    <source>
        <strain evidence="3">S / ATCC MYA-4624 / DSM 980 / FGSC 10383</strain>
    </source>
</reference>
<evidence type="ECO:0000313" key="3">
    <source>
        <dbReference type="Proteomes" id="UP000001197"/>
    </source>
</evidence>
<gene>
    <name evidence="1" type="ORF">PODANS_1_4350</name>
</gene>
<dbReference type="RefSeq" id="XP_001912637.1">
    <property type="nucleotide sequence ID" value="XM_001912602.1"/>
</dbReference>
<evidence type="ECO:0000313" key="1">
    <source>
        <dbReference type="EMBL" id="CAP60119.1"/>
    </source>
</evidence>
<organism evidence="1">
    <name type="scientific">Podospora anserina (strain S / ATCC MYA-4624 / DSM 980 / FGSC 10383)</name>
    <name type="common">Pleurage anserina</name>
    <dbReference type="NCBI Taxonomy" id="515849"/>
    <lineage>
        <taxon>Eukaryota</taxon>
        <taxon>Fungi</taxon>
        <taxon>Dikarya</taxon>
        <taxon>Ascomycota</taxon>
        <taxon>Pezizomycotina</taxon>
        <taxon>Sordariomycetes</taxon>
        <taxon>Sordariomycetidae</taxon>
        <taxon>Sordariales</taxon>
        <taxon>Podosporaceae</taxon>
        <taxon>Podospora</taxon>
        <taxon>Podospora anserina</taxon>
    </lineage>
</organism>
<reference evidence="2" key="4">
    <citation type="submission" date="2015-04" db="EMBL/GenBank/DDBJ databases">
        <title>Maintaining two mating types: Structure of the mating type locus and its role in heterokaryosis in Podospora anserina.</title>
        <authorList>
            <person name="Grognet P."/>
            <person name="Bidard F."/>
            <person name="Kuchly C."/>
            <person name="Chan Ho Tong L."/>
            <person name="Coppin E."/>
            <person name="Ait Benkhali J."/>
            <person name="Couloux A."/>
            <person name="Wincker P."/>
            <person name="Debuchy R."/>
            <person name="Silar P."/>
        </authorList>
    </citation>
    <scope>NUCLEOTIDE SEQUENCE</scope>
</reference>
<dbReference type="VEuPathDB" id="FungiDB:PODANS_1_4350"/>
<dbReference type="EMBL" id="CU633438">
    <property type="protein sequence ID" value="CAP60119.1"/>
    <property type="molecule type" value="Genomic_DNA"/>
</dbReference>
<dbReference type="AlphaFoldDB" id="B2AAK7"/>
<dbReference type="EMBL" id="FO904936">
    <property type="protein sequence ID" value="CDP22760.1"/>
    <property type="molecule type" value="Genomic_DNA"/>
</dbReference>
<keyword evidence="3" id="KW-1185">Reference proteome</keyword>
<proteinExistence type="predicted"/>
<dbReference type="Proteomes" id="UP000001197">
    <property type="component" value="Chromosome 1"/>
</dbReference>
<accession>B2AAK7</accession>
<protein>
    <submittedName>
        <fullName evidence="1">Podospora anserina S mat+ genomic DNA chromosome 1, supercontig 1</fullName>
    </submittedName>
</protein>
<reference evidence="1 3" key="1">
    <citation type="journal article" date="2008" name="Genome Biol.">
        <title>The genome sequence of the model ascomycete fungus Podospora anserina.</title>
        <authorList>
            <person name="Espagne E."/>
            <person name="Lespinet O."/>
            <person name="Malagnac F."/>
            <person name="Da Silva C."/>
            <person name="Jaillon O."/>
            <person name="Porcel B.M."/>
            <person name="Couloux A."/>
            <person name="Aury J.-M."/>
            <person name="Segurens B."/>
            <person name="Poulain J."/>
            <person name="Anthouard V."/>
            <person name="Grossetete S."/>
            <person name="Khalili H."/>
            <person name="Coppin E."/>
            <person name="Dequard-Chablat M."/>
            <person name="Picard M."/>
            <person name="Contamine V."/>
            <person name="Arnaise S."/>
            <person name="Bourdais A."/>
            <person name="Berteaux-Lecellier V."/>
            <person name="Gautheret D."/>
            <person name="de Vries R.P."/>
            <person name="Battaglia E."/>
            <person name="Coutinho P.M."/>
            <person name="Danchin E.G.J."/>
            <person name="Henrissat B."/>
            <person name="El Khoury R."/>
            <person name="Sainsard-Chanet A."/>
            <person name="Boivin A."/>
            <person name="Pinan-Lucarre B."/>
            <person name="Sellem C.H."/>
            <person name="Debuchy R."/>
            <person name="Wincker P."/>
            <person name="Weissenbach J."/>
            <person name="Silar P."/>
        </authorList>
    </citation>
    <scope>NUCLEOTIDE SEQUENCE [LARGE SCALE GENOMIC DNA]</scope>
    <source>
        <strain evidence="3">S / ATCC MYA-4624 / DSM 980 / FGSC 10383</strain>
        <strain evidence="1">S mat+</strain>
    </source>
</reference>
<dbReference type="KEGG" id="pan:PODANSg09686"/>
<dbReference type="HOGENOM" id="CLU_2334532_0_0_1"/>
<sequence>MMKDLFGAIFVIRDRAASLCFVPDPTEPTELCRSVCQEQKTPSCNVSSYWELSLLSLPHTLSIRGKPNRNREEKMLAASSCRLLSLQNKRPTYSYTVY</sequence>